<evidence type="ECO:0000256" key="2">
    <source>
        <dbReference type="ARBA" id="ARBA00013184"/>
    </source>
</evidence>
<dbReference type="OrthoDB" id="3361892at2759"/>
<keyword evidence="7" id="KW-0804">Transcription</keyword>
<name>A0A9P9Y7I9_9HYPO</name>
<feature type="compositionally biased region" description="Basic residues" evidence="10">
    <location>
        <begin position="360"/>
        <end position="371"/>
    </location>
</feature>
<sequence length="535" mass="59433">MSDTLGTRLAKVLPKSTTFHVHHLSTPPTKCEPLCSPPPNERPDRTYCEKHFLCISIDRPVGTEEVKNKQVLILGVEVFIFTTARATTIFVSKADSTGYLHILNLPKGTPSPIREVCATFVNFLVDTRRRKDVQLVISLFARAQDQYLFPGSVKNKGKHVLDDRGLVKWWCRVLDPILGNRIGGYLVVPGHDAHETKAFLPKGSTRWTTDHPLEKISHYTKEFDWVPPRCLIPKYPDDPKSRFRDELDDEATRTKSFRLTGNWKSVKTLDTFWEMMAFRQECSSGRLTGFVWIVFDDEAQDDTKNSVLPTPSVSSTEQPQAPETPKKSRTLSNVAVNTTPRKLFTSKTTAGAVPASATKKTTKKPNKKKRRKLTGIVIARAPRIKTAAKNYEPNAPSHTAHYAWNEEGRGERIVRETDYKRMVELLLHLDFSTIDKAAASTSRWTGEVGMGASFGYDVVGTRAIPAGTNGANPSDPSTNDLNGLVKRKRAESGAGSEVNTLGAGVIRKKPKSDDTAAPTVNTLSAGLVRKKPKKD</sequence>
<dbReference type="AlphaFoldDB" id="A0A9P9Y7I9"/>
<dbReference type="InterPro" id="IPR051236">
    <property type="entry name" value="HAT_RTT109-like"/>
</dbReference>
<dbReference type="PANTHER" id="PTHR31571">
    <property type="entry name" value="ALTERED INHERITANCE OF MITOCHONDRIA PROTEIN 6"/>
    <property type="match status" value="1"/>
</dbReference>
<accession>A0A9P9Y7I9</accession>
<dbReference type="GO" id="GO:0032931">
    <property type="term" value="F:histone H3K56 acetyltransferase activity"/>
    <property type="evidence" value="ECO:0007669"/>
    <property type="project" value="TreeGrafter"/>
</dbReference>
<dbReference type="PROSITE" id="PS51728">
    <property type="entry name" value="RTT109_HAT"/>
    <property type="match status" value="1"/>
</dbReference>
<evidence type="ECO:0000256" key="8">
    <source>
        <dbReference type="ARBA" id="ARBA00023242"/>
    </source>
</evidence>
<dbReference type="InterPro" id="IPR016849">
    <property type="entry name" value="Rtt109"/>
</dbReference>
<protein>
    <recommendedName>
        <fullName evidence="2">histone acetyltransferase</fullName>
        <ecNumber evidence="2">2.3.1.48</ecNumber>
    </recommendedName>
</protein>
<dbReference type="Proteomes" id="UP001055219">
    <property type="component" value="Unassembled WGS sequence"/>
</dbReference>
<dbReference type="EMBL" id="JAGIXG020000003">
    <property type="protein sequence ID" value="KAI6784959.1"/>
    <property type="molecule type" value="Genomic_DNA"/>
</dbReference>
<feature type="region of interest" description="Disordered" evidence="10">
    <location>
        <begin position="346"/>
        <end position="371"/>
    </location>
</feature>
<evidence type="ECO:0000256" key="4">
    <source>
        <dbReference type="ARBA" id="ARBA00022763"/>
    </source>
</evidence>
<reference evidence="11" key="1">
    <citation type="journal article" date="2021" name="J Fungi (Basel)">
        <title>Genomic and Metabolomic Analyses of the Marine Fungus Emericellopsis cladophorae: Insights into Saltwater Adaptability Mechanisms and Its Biosynthetic Potential.</title>
        <authorList>
            <person name="Goncalves M.F.M."/>
            <person name="Hilario S."/>
            <person name="Van de Peer Y."/>
            <person name="Esteves A.C."/>
            <person name="Alves A."/>
        </authorList>
    </citation>
    <scope>NUCLEOTIDE SEQUENCE</scope>
    <source>
        <strain evidence="11">MUM 19.33</strain>
    </source>
</reference>
<dbReference type="GO" id="GO:0006355">
    <property type="term" value="P:regulation of DNA-templated transcription"/>
    <property type="evidence" value="ECO:0007669"/>
    <property type="project" value="InterPro"/>
</dbReference>
<evidence type="ECO:0000256" key="5">
    <source>
        <dbReference type="ARBA" id="ARBA00022990"/>
    </source>
</evidence>
<dbReference type="PANTHER" id="PTHR31571:SF2">
    <property type="entry name" value="HISTONE ACETYLTRANSFERASE RTT109"/>
    <property type="match status" value="1"/>
</dbReference>
<evidence type="ECO:0000313" key="11">
    <source>
        <dbReference type="EMBL" id="KAI6784959.1"/>
    </source>
</evidence>
<evidence type="ECO:0000256" key="1">
    <source>
        <dbReference type="ARBA" id="ARBA00004123"/>
    </source>
</evidence>
<gene>
    <name evidence="11" type="ORF">J7T54_008053</name>
</gene>
<dbReference type="SMART" id="SM01250">
    <property type="entry name" value="KAT11"/>
    <property type="match status" value="1"/>
</dbReference>
<dbReference type="EC" id="2.3.1.48" evidence="2"/>
<proteinExistence type="predicted"/>
<evidence type="ECO:0000256" key="9">
    <source>
        <dbReference type="ARBA" id="ARBA00048940"/>
    </source>
</evidence>
<evidence type="ECO:0000313" key="12">
    <source>
        <dbReference type="Proteomes" id="UP001055219"/>
    </source>
</evidence>
<comment type="catalytic activity">
    <reaction evidence="9">
        <text>L-lysyl-[histone] + acetyl-CoA = N(6)-acetyl-L-lysyl-[histone] + CoA + H(+)</text>
        <dbReference type="Rhea" id="RHEA:21992"/>
        <dbReference type="Rhea" id="RHEA-COMP:9845"/>
        <dbReference type="Rhea" id="RHEA-COMP:11338"/>
        <dbReference type="ChEBI" id="CHEBI:15378"/>
        <dbReference type="ChEBI" id="CHEBI:29969"/>
        <dbReference type="ChEBI" id="CHEBI:57287"/>
        <dbReference type="ChEBI" id="CHEBI:57288"/>
        <dbReference type="ChEBI" id="CHEBI:61930"/>
        <dbReference type="EC" id="2.3.1.48"/>
    </reaction>
    <physiologicalReaction direction="left-to-right" evidence="9">
        <dbReference type="Rhea" id="RHEA:21993"/>
    </physiologicalReaction>
</comment>
<dbReference type="GeneID" id="75834525"/>
<comment type="subcellular location">
    <subcellularLocation>
        <location evidence="1">Nucleus</location>
    </subcellularLocation>
</comment>
<evidence type="ECO:0000256" key="3">
    <source>
        <dbReference type="ARBA" id="ARBA00022679"/>
    </source>
</evidence>
<evidence type="ECO:0000256" key="10">
    <source>
        <dbReference type="SAM" id="MobiDB-lite"/>
    </source>
</evidence>
<feature type="compositionally biased region" description="Polar residues" evidence="10">
    <location>
        <begin position="305"/>
        <end position="321"/>
    </location>
</feature>
<feature type="region of interest" description="Disordered" evidence="10">
    <location>
        <begin position="303"/>
        <end position="332"/>
    </location>
</feature>
<dbReference type="RefSeq" id="XP_051365815.1">
    <property type="nucleotide sequence ID" value="XM_051502644.1"/>
</dbReference>
<feature type="region of interest" description="Disordered" evidence="10">
    <location>
        <begin position="488"/>
        <end position="535"/>
    </location>
</feature>
<keyword evidence="4" id="KW-0227">DNA damage</keyword>
<dbReference type="GO" id="GO:0006974">
    <property type="term" value="P:DNA damage response"/>
    <property type="evidence" value="ECO:0007669"/>
    <property type="project" value="UniProtKB-KW"/>
</dbReference>
<evidence type="ECO:0000256" key="6">
    <source>
        <dbReference type="ARBA" id="ARBA00023015"/>
    </source>
</evidence>
<dbReference type="GO" id="GO:0005634">
    <property type="term" value="C:nucleus"/>
    <property type="evidence" value="ECO:0007669"/>
    <property type="project" value="UniProtKB-SubCell"/>
</dbReference>
<dbReference type="Pfam" id="PF08214">
    <property type="entry name" value="HAT_KAT11"/>
    <property type="match status" value="1"/>
</dbReference>
<evidence type="ECO:0000256" key="7">
    <source>
        <dbReference type="ARBA" id="ARBA00023163"/>
    </source>
</evidence>
<comment type="caution">
    <text evidence="11">The sequence shown here is derived from an EMBL/GenBank/DDBJ whole genome shotgun (WGS) entry which is preliminary data.</text>
</comment>
<keyword evidence="8" id="KW-0539">Nucleus</keyword>
<keyword evidence="6" id="KW-0805">Transcription regulation</keyword>
<dbReference type="InterPro" id="IPR013178">
    <property type="entry name" value="Histone_AcTrfase_Rtt109/CBP"/>
</dbReference>
<organism evidence="11 12">
    <name type="scientific">Emericellopsis cladophorae</name>
    <dbReference type="NCBI Taxonomy" id="2686198"/>
    <lineage>
        <taxon>Eukaryota</taxon>
        <taxon>Fungi</taxon>
        <taxon>Dikarya</taxon>
        <taxon>Ascomycota</taxon>
        <taxon>Pezizomycotina</taxon>
        <taxon>Sordariomycetes</taxon>
        <taxon>Hypocreomycetidae</taxon>
        <taxon>Hypocreales</taxon>
        <taxon>Bionectriaceae</taxon>
        <taxon>Emericellopsis</taxon>
    </lineage>
</organism>
<keyword evidence="12" id="KW-1185">Reference proteome</keyword>
<keyword evidence="3" id="KW-0808">Transferase</keyword>
<keyword evidence="5" id="KW-0007">Acetylation</keyword>
<reference evidence="11" key="2">
    <citation type="submission" date="2022-07" db="EMBL/GenBank/DDBJ databases">
        <authorList>
            <person name="Goncalves M.F.M."/>
            <person name="Hilario S."/>
            <person name="Van De Peer Y."/>
            <person name="Esteves A.C."/>
            <person name="Alves A."/>
        </authorList>
    </citation>
    <scope>NUCLEOTIDE SEQUENCE</scope>
    <source>
        <strain evidence="11">MUM 19.33</strain>
    </source>
</reference>